<dbReference type="EMBL" id="MU826841">
    <property type="protein sequence ID" value="KAJ7371877.1"/>
    <property type="molecule type" value="Genomic_DNA"/>
</dbReference>
<gene>
    <name evidence="3" type="ORF">OS493_022598</name>
</gene>
<feature type="compositionally biased region" description="Polar residues" evidence="2">
    <location>
        <begin position="1"/>
        <end position="13"/>
    </location>
</feature>
<evidence type="ECO:0000256" key="1">
    <source>
        <dbReference type="SAM" id="Coils"/>
    </source>
</evidence>
<keyword evidence="4" id="KW-1185">Reference proteome</keyword>
<feature type="coiled-coil region" evidence="1">
    <location>
        <begin position="59"/>
        <end position="88"/>
    </location>
</feature>
<keyword evidence="1" id="KW-0175">Coiled coil</keyword>
<feature type="region of interest" description="Disordered" evidence="2">
    <location>
        <begin position="1"/>
        <end position="30"/>
    </location>
</feature>
<evidence type="ECO:0000313" key="3">
    <source>
        <dbReference type="EMBL" id="KAJ7371877.1"/>
    </source>
</evidence>
<accession>A0A9X0CQ35</accession>
<reference evidence="3" key="1">
    <citation type="submission" date="2023-01" db="EMBL/GenBank/DDBJ databases">
        <title>Genome assembly of the deep-sea coral Lophelia pertusa.</title>
        <authorList>
            <person name="Herrera S."/>
            <person name="Cordes E."/>
        </authorList>
    </citation>
    <scope>NUCLEOTIDE SEQUENCE</scope>
    <source>
        <strain evidence="3">USNM1676648</strain>
        <tissue evidence="3">Polyp</tissue>
    </source>
</reference>
<organism evidence="3 4">
    <name type="scientific">Desmophyllum pertusum</name>
    <dbReference type="NCBI Taxonomy" id="174260"/>
    <lineage>
        <taxon>Eukaryota</taxon>
        <taxon>Metazoa</taxon>
        <taxon>Cnidaria</taxon>
        <taxon>Anthozoa</taxon>
        <taxon>Hexacorallia</taxon>
        <taxon>Scleractinia</taxon>
        <taxon>Caryophylliina</taxon>
        <taxon>Caryophylliidae</taxon>
        <taxon>Desmophyllum</taxon>
    </lineage>
</organism>
<feature type="non-terminal residue" evidence="3">
    <location>
        <position position="1"/>
    </location>
</feature>
<sequence length="103" mass="11395">LLHSGAVNSTETKCTARKRQRENTDSQTEEDCGHCCDASASITKLEAKIDKLLGLFSEIASLNVRLTEEEEEEENKQLKNVADNTGKELTDLKTCVTNMCSET</sequence>
<evidence type="ECO:0000256" key="2">
    <source>
        <dbReference type="SAM" id="MobiDB-lite"/>
    </source>
</evidence>
<name>A0A9X0CQ35_9CNID</name>
<comment type="caution">
    <text evidence="3">The sequence shown here is derived from an EMBL/GenBank/DDBJ whole genome shotgun (WGS) entry which is preliminary data.</text>
</comment>
<proteinExistence type="predicted"/>
<evidence type="ECO:0000313" key="4">
    <source>
        <dbReference type="Proteomes" id="UP001163046"/>
    </source>
</evidence>
<protein>
    <submittedName>
        <fullName evidence="3">Uncharacterized protein</fullName>
    </submittedName>
</protein>
<dbReference type="Proteomes" id="UP001163046">
    <property type="component" value="Unassembled WGS sequence"/>
</dbReference>
<dbReference type="AlphaFoldDB" id="A0A9X0CQ35"/>